<dbReference type="SMART" id="SM00382">
    <property type="entry name" value="AAA"/>
    <property type="match status" value="1"/>
</dbReference>
<dbReference type="PANTHER" id="PTHR43297">
    <property type="entry name" value="OLIGOPEPTIDE TRANSPORT ATP-BINDING PROTEIN APPD"/>
    <property type="match status" value="1"/>
</dbReference>
<dbReference type="GO" id="GO:0015833">
    <property type="term" value="P:peptide transport"/>
    <property type="evidence" value="ECO:0007669"/>
    <property type="project" value="InterPro"/>
</dbReference>
<evidence type="ECO:0000259" key="15">
    <source>
        <dbReference type="PROSITE" id="PS50893"/>
    </source>
</evidence>
<feature type="compositionally biased region" description="Gly residues" evidence="14">
    <location>
        <begin position="631"/>
        <end position="645"/>
    </location>
</feature>
<sequence length="657" mass="70171">MTNINPPAEAADAAPDTPAGTTGASPVPRRSGSGGWRSLVPRWSPKLGIGLGLVGAIALFGILGPVLTGDPDTIRDISMTPPGGEFWLGTTQTGQDVLALLAHSTCGSLQIGLLVGVLATVLSAVFGVIGGYVGGAVDEGFSLFSNVMLVIPGLPLVIVIAGFVPVEQRGWWTIAVVLAITGWAASARVLRAQTLSLRNRDYVAAAKVAGEKPWRIVSVEILPNLLPLMASQFVFAVILAILSEAGLSFLGLGASGSDTLGTMLYYAQNGFALQREAWWWFGPPGLVIALFGCGLSLINFSIDEIINPKLRTVPAASRRTRGGAGSAERKTRAAAARSVPGRDESGRDAVLTVENLDVVYRGEKPVHAVKDVSLTLGRGEILGLAGESGCGKTTLAYAINRLHRPPAEVTSGSVVFHDRDGSHLDLLALGREELRAFRWSKLSMVFQGAMNALNPVISIRAQLEDVLTTHRPEMPARARRERCAEVLRLVGVDPRRLDSFPHELSGGMRQRVMIAMALLLDPQVMIMDEPTTALDVVVQRGILREILRFRDELGFAVVFITHDLPLLLELSDRIAVMREGEVVEYATADEIHRAPRHPYTRRLLDSFPSLTGERGAFIRTGESSTRERTGTGTGPDTGTGTGTGTGTETIVKEAGSR</sequence>
<gene>
    <name evidence="17" type="ORF">SAMN05192584_106174</name>
</gene>
<evidence type="ECO:0000256" key="6">
    <source>
        <dbReference type="ARBA" id="ARBA00022519"/>
    </source>
</evidence>
<evidence type="ECO:0000256" key="5">
    <source>
        <dbReference type="ARBA" id="ARBA00022475"/>
    </source>
</evidence>
<dbReference type="AlphaFoldDB" id="A0A1I3ZUE3"/>
<reference evidence="18" key="1">
    <citation type="submission" date="2016-10" db="EMBL/GenBank/DDBJ databases">
        <authorList>
            <person name="Varghese N."/>
            <person name="Submissions S."/>
        </authorList>
    </citation>
    <scope>NUCLEOTIDE SEQUENCE [LARGE SCALE GENOMIC DNA]</scope>
    <source>
        <strain evidence="18">PL19</strain>
    </source>
</reference>
<dbReference type="PROSITE" id="PS00211">
    <property type="entry name" value="ABC_TRANSPORTER_1"/>
    <property type="match status" value="1"/>
</dbReference>
<feature type="region of interest" description="Disordered" evidence="14">
    <location>
        <begin position="618"/>
        <end position="657"/>
    </location>
</feature>
<comment type="similarity">
    <text evidence="3">Belongs to the ABC transporter superfamily.</text>
</comment>
<dbReference type="GO" id="GO:0005886">
    <property type="term" value="C:plasma membrane"/>
    <property type="evidence" value="ECO:0007669"/>
    <property type="project" value="UniProtKB-SubCell"/>
</dbReference>
<dbReference type="InterPro" id="IPR000515">
    <property type="entry name" value="MetI-like"/>
</dbReference>
<comment type="similarity">
    <text evidence="13">Belongs to the binding-protein-dependent transport system permease family.</text>
</comment>
<dbReference type="Pfam" id="PF00528">
    <property type="entry name" value="BPD_transp_1"/>
    <property type="match status" value="1"/>
</dbReference>
<dbReference type="InterPro" id="IPR050388">
    <property type="entry name" value="ABC_Ni/Peptide_Import"/>
</dbReference>
<dbReference type="GO" id="GO:0016887">
    <property type="term" value="F:ATP hydrolysis activity"/>
    <property type="evidence" value="ECO:0007669"/>
    <property type="project" value="InterPro"/>
</dbReference>
<dbReference type="PROSITE" id="PS50893">
    <property type="entry name" value="ABC_TRANSPORTER_2"/>
    <property type="match status" value="1"/>
</dbReference>
<keyword evidence="12 13" id="KW-0472">Membrane</keyword>
<feature type="domain" description="ABC transmembrane type-1" evidence="16">
    <location>
        <begin position="109"/>
        <end position="299"/>
    </location>
</feature>
<dbReference type="InterPro" id="IPR003593">
    <property type="entry name" value="AAA+_ATPase"/>
</dbReference>
<evidence type="ECO:0000256" key="14">
    <source>
        <dbReference type="SAM" id="MobiDB-lite"/>
    </source>
</evidence>
<dbReference type="CDD" id="cd03257">
    <property type="entry name" value="ABC_NikE_OppD_transporters"/>
    <property type="match status" value="1"/>
</dbReference>
<keyword evidence="6" id="KW-0997">Cell inner membrane</keyword>
<feature type="transmembrane region" description="Helical" evidence="13">
    <location>
        <begin position="141"/>
        <end position="164"/>
    </location>
</feature>
<dbReference type="EMBL" id="FOSG01000006">
    <property type="protein sequence ID" value="SFK47623.1"/>
    <property type="molecule type" value="Genomic_DNA"/>
</dbReference>
<dbReference type="RefSeq" id="WP_245793543.1">
    <property type="nucleotide sequence ID" value="NZ_FOSG01000006.1"/>
</dbReference>
<evidence type="ECO:0000256" key="1">
    <source>
        <dbReference type="ARBA" id="ARBA00004141"/>
    </source>
</evidence>
<dbReference type="InterPro" id="IPR017871">
    <property type="entry name" value="ABC_transporter-like_CS"/>
</dbReference>
<evidence type="ECO:0000256" key="8">
    <source>
        <dbReference type="ARBA" id="ARBA00022741"/>
    </source>
</evidence>
<dbReference type="Pfam" id="PF00005">
    <property type="entry name" value="ABC_tran"/>
    <property type="match status" value="1"/>
</dbReference>
<evidence type="ECO:0000256" key="9">
    <source>
        <dbReference type="ARBA" id="ARBA00022840"/>
    </source>
</evidence>
<name>A0A1I3ZUE3_9ACTN</name>
<accession>A0A1I3ZUE3</accession>
<dbReference type="Gene3D" id="1.10.3720.10">
    <property type="entry name" value="MetI-like"/>
    <property type="match status" value="1"/>
</dbReference>
<protein>
    <submittedName>
        <fullName evidence="17">ABC-type dipeptide/oligopeptide/nickel transport system, ATPase component</fullName>
    </submittedName>
</protein>
<keyword evidence="11 13" id="KW-1133">Transmembrane helix</keyword>
<evidence type="ECO:0000259" key="16">
    <source>
        <dbReference type="PROSITE" id="PS50928"/>
    </source>
</evidence>
<feature type="region of interest" description="Disordered" evidence="14">
    <location>
        <begin position="317"/>
        <end position="344"/>
    </location>
</feature>
<dbReference type="CDD" id="cd06261">
    <property type="entry name" value="TM_PBP2"/>
    <property type="match status" value="1"/>
</dbReference>
<keyword evidence="5" id="KW-1003">Cell membrane</keyword>
<keyword evidence="8" id="KW-0547">Nucleotide-binding</keyword>
<dbReference type="InterPro" id="IPR013563">
    <property type="entry name" value="Oligopep_ABC_C"/>
</dbReference>
<feature type="compositionally biased region" description="Low complexity" evidence="14">
    <location>
        <begin position="1"/>
        <end position="24"/>
    </location>
</feature>
<evidence type="ECO:0000256" key="4">
    <source>
        <dbReference type="ARBA" id="ARBA00022448"/>
    </source>
</evidence>
<evidence type="ECO:0000313" key="18">
    <source>
        <dbReference type="Proteomes" id="UP000198928"/>
    </source>
</evidence>
<dbReference type="InterPro" id="IPR003439">
    <property type="entry name" value="ABC_transporter-like_ATP-bd"/>
</dbReference>
<feature type="transmembrane region" description="Helical" evidence="13">
    <location>
        <begin position="170"/>
        <end position="190"/>
    </location>
</feature>
<evidence type="ECO:0000256" key="12">
    <source>
        <dbReference type="ARBA" id="ARBA00023136"/>
    </source>
</evidence>
<feature type="transmembrane region" description="Helical" evidence="13">
    <location>
        <begin position="277"/>
        <end position="302"/>
    </location>
</feature>
<dbReference type="GO" id="GO:0055085">
    <property type="term" value="P:transmembrane transport"/>
    <property type="evidence" value="ECO:0007669"/>
    <property type="project" value="InterPro"/>
</dbReference>
<organism evidence="17 18">
    <name type="scientific">Streptomyces pini</name>
    <dbReference type="NCBI Taxonomy" id="1520580"/>
    <lineage>
        <taxon>Bacteria</taxon>
        <taxon>Bacillati</taxon>
        <taxon>Actinomycetota</taxon>
        <taxon>Actinomycetes</taxon>
        <taxon>Kitasatosporales</taxon>
        <taxon>Streptomycetaceae</taxon>
        <taxon>Streptomyces</taxon>
    </lineage>
</organism>
<keyword evidence="4 13" id="KW-0813">Transport</keyword>
<evidence type="ECO:0000256" key="7">
    <source>
        <dbReference type="ARBA" id="ARBA00022692"/>
    </source>
</evidence>
<evidence type="ECO:0000256" key="10">
    <source>
        <dbReference type="ARBA" id="ARBA00022967"/>
    </source>
</evidence>
<dbReference type="GO" id="GO:0005524">
    <property type="term" value="F:ATP binding"/>
    <property type="evidence" value="ECO:0007669"/>
    <property type="project" value="UniProtKB-KW"/>
</dbReference>
<proteinExistence type="inferred from homology"/>
<comment type="subcellular location">
    <subcellularLocation>
        <location evidence="13">Cell membrane</location>
        <topology evidence="13">Multi-pass membrane protein</topology>
    </subcellularLocation>
    <subcellularLocation>
        <location evidence="2">Cell membrane</location>
        <topology evidence="2">Peripheral membrane protein</topology>
    </subcellularLocation>
    <subcellularLocation>
        <location evidence="1">Membrane</location>
        <topology evidence="1">Multi-pass membrane protein</topology>
    </subcellularLocation>
</comment>
<dbReference type="SUPFAM" id="SSF161098">
    <property type="entry name" value="MetI-like"/>
    <property type="match status" value="1"/>
</dbReference>
<dbReference type="PANTHER" id="PTHR43297:SF14">
    <property type="entry name" value="ATPASE AAA-TYPE CORE DOMAIN-CONTAINING PROTEIN"/>
    <property type="match status" value="1"/>
</dbReference>
<dbReference type="SUPFAM" id="SSF52540">
    <property type="entry name" value="P-loop containing nucleoside triphosphate hydrolases"/>
    <property type="match status" value="1"/>
</dbReference>
<keyword evidence="9" id="KW-0067">ATP-binding</keyword>
<dbReference type="Proteomes" id="UP000198928">
    <property type="component" value="Unassembled WGS sequence"/>
</dbReference>
<dbReference type="Pfam" id="PF08352">
    <property type="entry name" value="oligo_HPY"/>
    <property type="match status" value="1"/>
</dbReference>
<feature type="transmembrane region" description="Helical" evidence="13">
    <location>
        <begin position="233"/>
        <end position="257"/>
    </location>
</feature>
<dbReference type="Gene3D" id="3.40.50.300">
    <property type="entry name" value="P-loop containing nucleotide triphosphate hydrolases"/>
    <property type="match status" value="1"/>
</dbReference>
<dbReference type="InterPro" id="IPR027417">
    <property type="entry name" value="P-loop_NTPase"/>
</dbReference>
<evidence type="ECO:0000313" key="17">
    <source>
        <dbReference type="EMBL" id="SFK47623.1"/>
    </source>
</evidence>
<dbReference type="PROSITE" id="PS50928">
    <property type="entry name" value="ABC_TM1"/>
    <property type="match status" value="1"/>
</dbReference>
<keyword evidence="10" id="KW-1278">Translocase</keyword>
<keyword evidence="18" id="KW-1185">Reference proteome</keyword>
<dbReference type="InterPro" id="IPR035906">
    <property type="entry name" value="MetI-like_sf"/>
</dbReference>
<feature type="domain" description="ABC transporter" evidence="15">
    <location>
        <begin position="353"/>
        <end position="604"/>
    </location>
</feature>
<keyword evidence="7 13" id="KW-0812">Transmembrane</keyword>
<feature type="region of interest" description="Disordered" evidence="14">
    <location>
        <begin position="1"/>
        <end position="36"/>
    </location>
</feature>
<feature type="transmembrane region" description="Helical" evidence="13">
    <location>
        <begin position="111"/>
        <end position="134"/>
    </location>
</feature>
<evidence type="ECO:0000256" key="3">
    <source>
        <dbReference type="ARBA" id="ARBA00005417"/>
    </source>
</evidence>
<evidence type="ECO:0000256" key="11">
    <source>
        <dbReference type="ARBA" id="ARBA00022989"/>
    </source>
</evidence>
<evidence type="ECO:0000256" key="13">
    <source>
        <dbReference type="RuleBase" id="RU363032"/>
    </source>
</evidence>
<feature type="transmembrane region" description="Helical" evidence="13">
    <location>
        <begin position="47"/>
        <end position="67"/>
    </location>
</feature>
<evidence type="ECO:0000256" key="2">
    <source>
        <dbReference type="ARBA" id="ARBA00004202"/>
    </source>
</evidence>